<accession>A0A413FGH8</accession>
<organism evidence="1 2">
    <name type="scientific">Enterocloster asparagiformis</name>
    <dbReference type="NCBI Taxonomy" id="333367"/>
    <lineage>
        <taxon>Bacteria</taxon>
        <taxon>Bacillati</taxon>
        <taxon>Bacillota</taxon>
        <taxon>Clostridia</taxon>
        <taxon>Lachnospirales</taxon>
        <taxon>Lachnospiraceae</taxon>
        <taxon>Enterocloster</taxon>
    </lineage>
</organism>
<gene>
    <name evidence="1" type="ORF">DWV29_09085</name>
</gene>
<dbReference type="AlphaFoldDB" id="A0A413FGH8"/>
<protein>
    <submittedName>
        <fullName evidence="1">Uncharacterized protein</fullName>
    </submittedName>
</protein>
<sequence length="174" mass="19945">MYLILFLCVSLGIALILIKGTEKKTKRKYEEFLQAVRKGSETAVPETAGFEIVMAQGAKDAVSTVKGYDRIQTGYASLPNFIVRYRENEMYIMAVPCPSRTEMEVDREFILHITTDILKEVKLGVMGKVSFYFKDSNRFFTMTVTEYAIPLMMQPEDNKKFKSYIKEFAENVNG</sequence>
<dbReference type="OrthoDB" id="1951745at2"/>
<dbReference type="EMBL" id="QSBM01000006">
    <property type="protein sequence ID" value="RGX29866.1"/>
    <property type="molecule type" value="Genomic_DNA"/>
</dbReference>
<proteinExistence type="predicted"/>
<name>A0A413FGH8_9FIRM</name>
<reference evidence="1 2" key="1">
    <citation type="submission" date="2018-08" db="EMBL/GenBank/DDBJ databases">
        <title>A genome reference for cultivated species of the human gut microbiota.</title>
        <authorList>
            <person name="Zou Y."/>
            <person name="Xue W."/>
            <person name="Luo G."/>
        </authorList>
    </citation>
    <scope>NUCLEOTIDE SEQUENCE [LARGE SCALE GENOMIC DNA]</scope>
    <source>
        <strain evidence="1 2">AF04-15</strain>
    </source>
</reference>
<evidence type="ECO:0000313" key="2">
    <source>
        <dbReference type="Proteomes" id="UP000283880"/>
    </source>
</evidence>
<evidence type="ECO:0000313" key="1">
    <source>
        <dbReference type="EMBL" id="RGX29866.1"/>
    </source>
</evidence>
<dbReference type="RefSeq" id="WP_024736798.1">
    <property type="nucleotide sequence ID" value="NZ_BAABXR010000001.1"/>
</dbReference>
<dbReference type="Proteomes" id="UP000283880">
    <property type="component" value="Unassembled WGS sequence"/>
</dbReference>
<comment type="caution">
    <text evidence="1">The sequence shown here is derived from an EMBL/GenBank/DDBJ whole genome shotgun (WGS) entry which is preliminary data.</text>
</comment>